<evidence type="ECO:0000256" key="4">
    <source>
        <dbReference type="ARBA" id="ARBA00023136"/>
    </source>
</evidence>
<dbReference type="Pfam" id="PF07690">
    <property type="entry name" value="MFS_1"/>
    <property type="match status" value="1"/>
</dbReference>
<feature type="transmembrane region" description="Helical" evidence="5">
    <location>
        <begin position="144"/>
        <end position="163"/>
    </location>
</feature>
<gene>
    <name evidence="6" type="ORF">GOMPHAMPRED_006744</name>
</gene>
<feature type="transmembrane region" description="Helical" evidence="5">
    <location>
        <begin position="241"/>
        <end position="266"/>
    </location>
</feature>
<feature type="transmembrane region" description="Helical" evidence="5">
    <location>
        <begin position="526"/>
        <end position="548"/>
    </location>
</feature>
<dbReference type="Gene3D" id="1.20.1250.20">
    <property type="entry name" value="MFS general substrate transporter like domains"/>
    <property type="match status" value="1"/>
</dbReference>
<feature type="transmembrane region" description="Helical" evidence="5">
    <location>
        <begin position="175"/>
        <end position="195"/>
    </location>
</feature>
<name>A0A8H3ES19_9LECA</name>
<evidence type="ECO:0000313" key="6">
    <source>
        <dbReference type="EMBL" id="CAF9909403.1"/>
    </source>
</evidence>
<dbReference type="Proteomes" id="UP000664169">
    <property type="component" value="Unassembled WGS sequence"/>
</dbReference>
<evidence type="ECO:0008006" key="8">
    <source>
        <dbReference type="Google" id="ProtNLM"/>
    </source>
</evidence>
<accession>A0A8H3ES19</accession>
<dbReference type="EMBL" id="CAJPDQ010000005">
    <property type="protein sequence ID" value="CAF9909403.1"/>
    <property type="molecule type" value="Genomic_DNA"/>
</dbReference>
<protein>
    <recommendedName>
        <fullName evidence="8">Major facilitator superfamily (MFS) profile domain-containing protein</fullName>
    </recommendedName>
</protein>
<sequence length="575" mass="63988">MNPRTSAETELEVETQCDGQSTLLAQWKADSAEQLVLEEETFVGDQHRVKGNDEINWWNRPSVSNKFNRRHNTKTYKVWRMILPYFIYSLAFGGSMFLRTNLILELLCRRYYTEADSGSILPEDWTSLQDHCRKPEVQALASRFTFTTDLICGILAAISCPKLGALSDRYGRIKVLCIPATGTLMSEAIITFVAFHPGSLSINWLYLAYFFEGLCGSFIAVIAITHSYLADCTTPENRNVVFGWFHGCLWSGFAVGSLLVTAVIRATGDYRGVFYISVACRLCFSISLLVAVPESVSHHQQLIARRLFSKRKLEMDASLGHLEKTVRKVYDLFSPLKFFWPKGHGSSPALRRNLALLAVVDAVTFGIAMGSFNVLILYSRHEFGWRAYEQSFFFAGMNFTRICCSTIVMPAIVWLNHGTLWNPKSESHTGCEKLDLALLRSALAFYTLGYIGYALATVPTLFIISGVATAIAGLALPMLQSVMTKHISAIHTGQMLGASGLLHSLARIVTPFALNGMYGLTVGTMSHFAFVFVAIILGTTACLCWFVMPGVYLDDDAEVHQPILKSDDTDEEVHA</sequence>
<dbReference type="GO" id="GO:0016020">
    <property type="term" value="C:membrane"/>
    <property type="evidence" value="ECO:0007669"/>
    <property type="project" value="UniProtKB-SubCell"/>
</dbReference>
<comment type="caution">
    <text evidence="6">The sequence shown here is derived from an EMBL/GenBank/DDBJ whole genome shotgun (WGS) entry which is preliminary data.</text>
</comment>
<dbReference type="InterPro" id="IPR036259">
    <property type="entry name" value="MFS_trans_sf"/>
</dbReference>
<comment type="subcellular location">
    <subcellularLocation>
        <location evidence="1">Membrane</location>
        <topology evidence="1">Multi-pass membrane protein</topology>
    </subcellularLocation>
</comment>
<dbReference type="AlphaFoldDB" id="A0A8H3ES19"/>
<dbReference type="SUPFAM" id="SSF103473">
    <property type="entry name" value="MFS general substrate transporter"/>
    <property type="match status" value="1"/>
</dbReference>
<evidence type="ECO:0000256" key="3">
    <source>
        <dbReference type="ARBA" id="ARBA00022989"/>
    </source>
</evidence>
<keyword evidence="4 5" id="KW-0472">Membrane</keyword>
<dbReference type="PANTHER" id="PTHR23507">
    <property type="entry name" value="ZGC:174356"/>
    <property type="match status" value="1"/>
</dbReference>
<dbReference type="InterPro" id="IPR011701">
    <property type="entry name" value="MFS"/>
</dbReference>
<dbReference type="PANTHER" id="PTHR23507:SF40">
    <property type="entry name" value="TETRACYCLINE-EFFLUX TRANSPORTER"/>
    <property type="match status" value="1"/>
</dbReference>
<evidence type="ECO:0000313" key="7">
    <source>
        <dbReference type="Proteomes" id="UP000664169"/>
    </source>
</evidence>
<feature type="transmembrane region" description="Helical" evidence="5">
    <location>
        <begin position="495"/>
        <end position="514"/>
    </location>
</feature>
<organism evidence="6 7">
    <name type="scientific">Gomphillus americanus</name>
    <dbReference type="NCBI Taxonomy" id="1940652"/>
    <lineage>
        <taxon>Eukaryota</taxon>
        <taxon>Fungi</taxon>
        <taxon>Dikarya</taxon>
        <taxon>Ascomycota</taxon>
        <taxon>Pezizomycotina</taxon>
        <taxon>Lecanoromycetes</taxon>
        <taxon>OSLEUM clade</taxon>
        <taxon>Ostropomycetidae</taxon>
        <taxon>Ostropales</taxon>
        <taxon>Graphidaceae</taxon>
        <taxon>Gomphilloideae</taxon>
        <taxon>Gomphillus</taxon>
    </lineage>
</organism>
<keyword evidence="2 5" id="KW-0812">Transmembrane</keyword>
<feature type="transmembrane region" description="Helical" evidence="5">
    <location>
        <begin position="354"/>
        <end position="379"/>
    </location>
</feature>
<evidence type="ECO:0000256" key="5">
    <source>
        <dbReference type="SAM" id="Phobius"/>
    </source>
</evidence>
<proteinExistence type="predicted"/>
<feature type="transmembrane region" description="Helical" evidence="5">
    <location>
        <begin position="272"/>
        <end position="292"/>
    </location>
</feature>
<reference evidence="6" key="1">
    <citation type="submission" date="2021-03" db="EMBL/GenBank/DDBJ databases">
        <authorList>
            <person name="Tagirdzhanova G."/>
        </authorList>
    </citation>
    <scope>NUCLEOTIDE SEQUENCE</scope>
</reference>
<evidence type="ECO:0000256" key="1">
    <source>
        <dbReference type="ARBA" id="ARBA00004141"/>
    </source>
</evidence>
<feature type="transmembrane region" description="Helical" evidence="5">
    <location>
        <begin position="391"/>
        <end position="415"/>
    </location>
</feature>
<feature type="transmembrane region" description="Helical" evidence="5">
    <location>
        <begin position="78"/>
        <end position="98"/>
    </location>
</feature>
<keyword evidence="7" id="KW-1185">Reference proteome</keyword>
<feature type="transmembrane region" description="Helical" evidence="5">
    <location>
        <begin position="207"/>
        <end position="229"/>
    </location>
</feature>
<keyword evidence="3 5" id="KW-1133">Transmembrane helix</keyword>
<evidence type="ECO:0000256" key="2">
    <source>
        <dbReference type="ARBA" id="ARBA00022692"/>
    </source>
</evidence>
<dbReference type="GO" id="GO:0022857">
    <property type="term" value="F:transmembrane transporter activity"/>
    <property type="evidence" value="ECO:0007669"/>
    <property type="project" value="InterPro"/>
</dbReference>
<dbReference type="OrthoDB" id="3026777at2759"/>